<evidence type="ECO:0000313" key="3">
    <source>
        <dbReference type="Proteomes" id="UP000541969"/>
    </source>
</evidence>
<protein>
    <recommendedName>
        <fullName evidence="1">BLUF domain-containing protein</fullName>
    </recommendedName>
</protein>
<dbReference type="PROSITE" id="PS50925">
    <property type="entry name" value="BLUF"/>
    <property type="match status" value="1"/>
</dbReference>
<evidence type="ECO:0000313" key="2">
    <source>
        <dbReference type="EMBL" id="NYJ04423.1"/>
    </source>
</evidence>
<accession>A0A853CE64</accession>
<dbReference type="Proteomes" id="UP000541969">
    <property type="component" value="Unassembled WGS sequence"/>
</dbReference>
<dbReference type="EMBL" id="JACBZT010000001">
    <property type="protein sequence ID" value="NYJ04423.1"/>
    <property type="molecule type" value="Genomic_DNA"/>
</dbReference>
<dbReference type="RefSeq" id="WP_179715145.1">
    <property type="nucleotide sequence ID" value="NZ_JACBZT010000001.1"/>
</dbReference>
<dbReference type="Gene3D" id="3.30.70.100">
    <property type="match status" value="1"/>
</dbReference>
<reference evidence="2 3" key="1">
    <citation type="submission" date="2020-07" db="EMBL/GenBank/DDBJ databases">
        <title>Sequencing the genomes of 1000 actinobacteria strains.</title>
        <authorList>
            <person name="Klenk H.-P."/>
        </authorList>
    </citation>
    <scope>NUCLEOTIDE SEQUENCE [LARGE SCALE GENOMIC DNA]</scope>
    <source>
        <strain evidence="2 3">DSM 104001</strain>
    </source>
</reference>
<dbReference type="InterPro" id="IPR036046">
    <property type="entry name" value="Acylphosphatase-like_dom_sf"/>
</dbReference>
<dbReference type="GO" id="GO:0071949">
    <property type="term" value="F:FAD binding"/>
    <property type="evidence" value="ECO:0007669"/>
    <property type="project" value="InterPro"/>
</dbReference>
<feature type="domain" description="BLUF" evidence="1">
    <location>
        <begin position="13"/>
        <end position="106"/>
    </location>
</feature>
<name>A0A853CE64_9ACTN</name>
<dbReference type="GO" id="GO:0009882">
    <property type="term" value="F:blue light photoreceptor activity"/>
    <property type="evidence" value="ECO:0007669"/>
    <property type="project" value="InterPro"/>
</dbReference>
<sequence length="156" mass="16880">MTYAATGGLSDPVFRLVYRSHSRIPGEDRPVTLAEILRGARSANARAGITGALLITDNWFVQALEGDESTVRALYERIRQDARHENVTLIESGSQDARVFSQWAMAQVSASGQADIPLEATEGEGVIRPAAATEPLTREQTAVLRAMRNCIGADVL</sequence>
<dbReference type="AlphaFoldDB" id="A0A853CE64"/>
<evidence type="ECO:0000259" key="1">
    <source>
        <dbReference type="PROSITE" id="PS50925"/>
    </source>
</evidence>
<dbReference type="SUPFAM" id="SSF54975">
    <property type="entry name" value="Acylphosphatase/BLUF domain-like"/>
    <property type="match status" value="1"/>
</dbReference>
<gene>
    <name evidence="2" type="ORF">GGQ55_000701</name>
</gene>
<proteinExistence type="predicted"/>
<keyword evidence="3" id="KW-1185">Reference proteome</keyword>
<dbReference type="InterPro" id="IPR007024">
    <property type="entry name" value="BLUF_domain"/>
</dbReference>
<dbReference type="Pfam" id="PF04940">
    <property type="entry name" value="BLUF"/>
    <property type="match status" value="1"/>
</dbReference>
<dbReference type="SMART" id="SM01034">
    <property type="entry name" value="BLUF"/>
    <property type="match status" value="1"/>
</dbReference>
<comment type="caution">
    <text evidence="2">The sequence shown here is derived from an EMBL/GenBank/DDBJ whole genome shotgun (WGS) entry which is preliminary data.</text>
</comment>
<organism evidence="2 3">
    <name type="scientific">Petropleomorpha daqingensis</name>
    <dbReference type="NCBI Taxonomy" id="2026353"/>
    <lineage>
        <taxon>Bacteria</taxon>
        <taxon>Bacillati</taxon>
        <taxon>Actinomycetota</taxon>
        <taxon>Actinomycetes</taxon>
        <taxon>Geodermatophilales</taxon>
        <taxon>Geodermatophilaceae</taxon>
        <taxon>Petropleomorpha</taxon>
    </lineage>
</organism>